<accession>A0A9Q0FUQ0</accession>
<reference evidence="3" key="1">
    <citation type="submission" date="2022-02" db="EMBL/GenBank/DDBJ databases">
        <authorList>
            <person name="Henning P.M."/>
            <person name="McCubbin A.G."/>
            <person name="Shore J.S."/>
        </authorList>
    </citation>
    <scope>NUCLEOTIDE SEQUENCE</scope>
    <source>
        <strain evidence="3">F60SS</strain>
        <tissue evidence="3">Leaves</tissue>
    </source>
</reference>
<keyword evidence="1" id="KW-0175">Coiled coil</keyword>
<feature type="compositionally biased region" description="Low complexity" evidence="2">
    <location>
        <begin position="73"/>
        <end position="87"/>
    </location>
</feature>
<name>A0A9Q0FUQ0_9ROSI</name>
<evidence type="ECO:0000313" key="4">
    <source>
        <dbReference type="Proteomes" id="UP001141552"/>
    </source>
</evidence>
<keyword evidence="4" id="KW-1185">Reference proteome</keyword>
<feature type="compositionally biased region" description="Polar residues" evidence="2">
    <location>
        <begin position="61"/>
        <end position="72"/>
    </location>
</feature>
<evidence type="ECO:0000256" key="1">
    <source>
        <dbReference type="SAM" id="Coils"/>
    </source>
</evidence>
<feature type="region of interest" description="Disordered" evidence="2">
    <location>
        <begin position="1"/>
        <end position="87"/>
    </location>
</feature>
<dbReference type="AlphaFoldDB" id="A0A9Q0FUQ0"/>
<proteinExistence type="predicted"/>
<sequence length="258" mass="28659">MIWRRALKRKESTSSLSDNDSDSSPSKIARTGSLQCSSGSPSLSSLYANHQKAESKDQAASPYSSSKQFTKRATSASSSDEQNSAESAAAAPLLSKSSLSSSQVKKLDNPSRVMQYWTLMVSVPACKPRMNWVSFVLTSSTITWKFCTSKGTGKPQRLRLMLGCFESCTLNINNFTRIMFPGPRQALKNSKSLLEQSRERVKQLEEEVSILRDELEAVADVTMDFLERLILKHREEIQSRFPDLDASFLKAEVLGLDG</sequence>
<evidence type="ECO:0000256" key="2">
    <source>
        <dbReference type="SAM" id="MobiDB-lite"/>
    </source>
</evidence>
<dbReference type="EMBL" id="JAKUCV010003984">
    <property type="protein sequence ID" value="KAJ4836960.1"/>
    <property type="molecule type" value="Genomic_DNA"/>
</dbReference>
<reference evidence="3" key="2">
    <citation type="journal article" date="2023" name="Plants (Basel)">
        <title>Annotation of the Turnera subulata (Passifloraceae) Draft Genome Reveals the S-Locus Evolved after the Divergence of Turneroideae from Passifloroideae in a Stepwise Manner.</title>
        <authorList>
            <person name="Henning P.M."/>
            <person name="Roalson E.H."/>
            <person name="Mir W."/>
            <person name="McCubbin A.G."/>
            <person name="Shore J.S."/>
        </authorList>
    </citation>
    <scope>NUCLEOTIDE SEQUENCE</scope>
    <source>
        <strain evidence="3">F60SS</strain>
    </source>
</reference>
<gene>
    <name evidence="3" type="ORF">Tsubulata_037673</name>
</gene>
<feature type="compositionally biased region" description="Low complexity" evidence="2">
    <location>
        <begin position="33"/>
        <end position="46"/>
    </location>
</feature>
<comment type="caution">
    <text evidence="3">The sequence shown here is derived from an EMBL/GenBank/DDBJ whole genome shotgun (WGS) entry which is preliminary data.</text>
</comment>
<protein>
    <submittedName>
        <fullName evidence="3">Uncharacterized protein</fullName>
    </submittedName>
</protein>
<organism evidence="3 4">
    <name type="scientific">Turnera subulata</name>
    <dbReference type="NCBI Taxonomy" id="218843"/>
    <lineage>
        <taxon>Eukaryota</taxon>
        <taxon>Viridiplantae</taxon>
        <taxon>Streptophyta</taxon>
        <taxon>Embryophyta</taxon>
        <taxon>Tracheophyta</taxon>
        <taxon>Spermatophyta</taxon>
        <taxon>Magnoliopsida</taxon>
        <taxon>eudicotyledons</taxon>
        <taxon>Gunneridae</taxon>
        <taxon>Pentapetalae</taxon>
        <taxon>rosids</taxon>
        <taxon>fabids</taxon>
        <taxon>Malpighiales</taxon>
        <taxon>Passifloraceae</taxon>
        <taxon>Turnera</taxon>
    </lineage>
</organism>
<evidence type="ECO:0000313" key="3">
    <source>
        <dbReference type="EMBL" id="KAJ4836960.1"/>
    </source>
</evidence>
<feature type="compositionally biased region" description="Low complexity" evidence="2">
    <location>
        <begin position="13"/>
        <end position="26"/>
    </location>
</feature>
<dbReference type="Proteomes" id="UP001141552">
    <property type="component" value="Unassembled WGS sequence"/>
</dbReference>
<feature type="coiled-coil region" evidence="1">
    <location>
        <begin position="187"/>
        <end position="221"/>
    </location>
</feature>